<name>A0A7W5UV20_9BACT</name>
<protein>
    <recommendedName>
        <fullName evidence="3">Sel1 repeat family protein</fullName>
    </recommendedName>
</protein>
<dbReference type="SUPFAM" id="SSF81901">
    <property type="entry name" value="HCP-like"/>
    <property type="match status" value="1"/>
</dbReference>
<dbReference type="Pfam" id="PF08238">
    <property type="entry name" value="Sel1"/>
    <property type="match status" value="5"/>
</dbReference>
<dbReference type="InterPro" id="IPR011990">
    <property type="entry name" value="TPR-like_helical_dom_sf"/>
</dbReference>
<organism evidence="1 2">
    <name type="scientific">Alloprevotella rava</name>
    <dbReference type="NCBI Taxonomy" id="671218"/>
    <lineage>
        <taxon>Bacteria</taxon>
        <taxon>Pseudomonadati</taxon>
        <taxon>Bacteroidota</taxon>
        <taxon>Bacteroidia</taxon>
        <taxon>Bacteroidales</taxon>
        <taxon>Prevotellaceae</taxon>
        <taxon>Alloprevotella</taxon>
    </lineage>
</organism>
<evidence type="ECO:0000313" key="1">
    <source>
        <dbReference type="EMBL" id="MBB3702109.1"/>
    </source>
</evidence>
<dbReference type="RefSeq" id="WP_183694613.1">
    <property type="nucleotide sequence ID" value="NZ_JACICA010000002.1"/>
</dbReference>
<accession>A0A7W5UV20</accession>
<dbReference type="InterPro" id="IPR006597">
    <property type="entry name" value="Sel1-like"/>
</dbReference>
<evidence type="ECO:0008006" key="3">
    <source>
        <dbReference type="Google" id="ProtNLM"/>
    </source>
</evidence>
<sequence>MNNEEDLRNKALAGDAEAQRELGNRYREFDLMIAPAEGEDRFEPTLKEAVYFLSLAAEQGLVEAQVDLANMLSLELPTQANYATALTWYERAAKKGNLSALIRLGMMAEQGQGQPRNYPLAAKYYERAADKGHMLGMFNLALLYRSGRGVEASPKKAIKYFKKASDKGDLYAPYYIGEMLEFENPDEARSWYDTAAARGLLEAELKIGQLLHRQGHNREALPHLRRAVKLGGAAARQALTTLEEIGFEQ</sequence>
<dbReference type="Gene3D" id="1.25.40.10">
    <property type="entry name" value="Tetratricopeptide repeat domain"/>
    <property type="match status" value="1"/>
</dbReference>
<gene>
    <name evidence="1" type="ORF">FHS60_000562</name>
</gene>
<dbReference type="AlphaFoldDB" id="A0A7W5UV20"/>
<dbReference type="Proteomes" id="UP000541425">
    <property type="component" value="Unassembled WGS sequence"/>
</dbReference>
<comment type="caution">
    <text evidence="1">The sequence shown here is derived from an EMBL/GenBank/DDBJ whole genome shotgun (WGS) entry which is preliminary data.</text>
</comment>
<dbReference type="SMART" id="SM00671">
    <property type="entry name" value="SEL1"/>
    <property type="match status" value="6"/>
</dbReference>
<dbReference type="PANTHER" id="PTHR11102:SF160">
    <property type="entry name" value="ERAD-ASSOCIATED E3 UBIQUITIN-PROTEIN LIGASE COMPONENT HRD3"/>
    <property type="match status" value="1"/>
</dbReference>
<proteinExistence type="predicted"/>
<dbReference type="PANTHER" id="PTHR11102">
    <property type="entry name" value="SEL-1-LIKE PROTEIN"/>
    <property type="match status" value="1"/>
</dbReference>
<dbReference type="EMBL" id="JACICA010000002">
    <property type="protein sequence ID" value="MBB3702109.1"/>
    <property type="molecule type" value="Genomic_DNA"/>
</dbReference>
<reference evidence="1 2" key="1">
    <citation type="submission" date="2020-08" db="EMBL/GenBank/DDBJ databases">
        <title>Genomic Encyclopedia of Type Strains, Phase IV (KMG-IV): sequencing the most valuable type-strain genomes for metagenomic binning, comparative biology and taxonomic classification.</title>
        <authorList>
            <person name="Goeker M."/>
        </authorList>
    </citation>
    <scope>NUCLEOTIDE SEQUENCE [LARGE SCALE GENOMIC DNA]</scope>
    <source>
        <strain evidence="1 2">DSM 22548</strain>
    </source>
</reference>
<evidence type="ECO:0000313" key="2">
    <source>
        <dbReference type="Proteomes" id="UP000541425"/>
    </source>
</evidence>
<dbReference type="InterPro" id="IPR050767">
    <property type="entry name" value="Sel1_AlgK"/>
</dbReference>